<reference evidence="9 10" key="1">
    <citation type="submission" date="2023-09" db="EMBL/GenBank/DDBJ databases">
        <authorList>
            <person name="Golyshina O.V."/>
            <person name="Lunev E.A."/>
            <person name="Bargiela R."/>
            <person name="Gaines M.C."/>
            <person name="Daum B."/>
            <person name="Bale N.J."/>
            <person name="Koenen M."/>
            <person name="Sinninghe Damst J.S."/>
            <person name="Yakimov M."/>
            <person name="Golyshin P.N."/>
        </authorList>
    </citation>
    <scope>NUCLEOTIDE SEQUENCE [LARGE SCALE GENOMIC DNA]</scope>
    <source>
        <strain evidence="9 10">M1</strain>
    </source>
</reference>
<feature type="binding site" evidence="5 7">
    <location>
        <position position="34"/>
    </location>
    <ligand>
        <name>substrate</name>
    </ligand>
</feature>
<dbReference type="CDD" id="cd04725">
    <property type="entry name" value="OMP_decarboxylase_like"/>
    <property type="match status" value="1"/>
</dbReference>
<evidence type="ECO:0000256" key="1">
    <source>
        <dbReference type="ARBA" id="ARBA00004861"/>
    </source>
</evidence>
<dbReference type="GO" id="GO:0004590">
    <property type="term" value="F:orotidine-5'-phosphate decarboxylase activity"/>
    <property type="evidence" value="ECO:0007669"/>
    <property type="project" value="UniProtKB-UniRule"/>
</dbReference>
<feature type="active site" description="For OMPdecase activity" evidence="6">
    <location>
        <position position="65"/>
    </location>
</feature>
<dbReference type="SMART" id="SM00934">
    <property type="entry name" value="OMPdecase"/>
    <property type="match status" value="1"/>
</dbReference>
<feature type="binding site" evidence="5">
    <location>
        <begin position="167"/>
        <end position="177"/>
    </location>
    <ligand>
        <name>substrate</name>
    </ligand>
</feature>
<proteinExistence type="inferred from homology"/>
<dbReference type="GO" id="GO:0044205">
    <property type="term" value="P:'de novo' UMP biosynthetic process"/>
    <property type="evidence" value="ECO:0007669"/>
    <property type="project" value="UniProtKB-UniRule"/>
</dbReference>
<protein>
    <recommendedName>
        <fullName evidence="5">Orotidine 5'-phosphate decarboxylase</fullName>
        <ecNumber evidence="5">4.1.1.23</ecNumber>
    </recommendedName>
    <alternativeName>
        <fullName evidence="5">OMP decarboxylase</fullName>
        <shortName evidence="5">OMPDCase</shortName>
        <shortName evidence="5">OMPdecase</shortName>
    </alternativeName>
</protein>
<keyword evidence="10" id="KW-1185">Reference proteome</keyword>
<evidence type="ECO:0000256" key="6">
    <source>
        <dbReference type="PIRSR" id="PIRSR614732-1"/>
    </source>
</evidence>
<feature type="active site" description="For OMPdecase activity" evidence="6">
    <location>
        <position position="60"/>
    </location>
</feature>
<dbReference type="NCBIfam" id="TIGR01740">
    <property type="entry name" value="pyrF"/>
    <property type="match status" value="1"/>
</dbReference>
<evidence type="ECO:0000259" key="8">
    <source>
        <dbReference type="SMART" id="SM00934"/>
    </source>
</evidence>
<evidence type="ECO:0000256" key="5">
    <source>
        <dbReference type="HAMAP-Rule" id="MF_01200"/>
    </source>
</evidence>
<dbReference type="KEGG" id="omr:OXIME_000060"/>
<dbReference type="SUPFAM" id="SSF51366">
    <property type="entry name" value="Ribulose-phoshate binding barrel"/>
    <property type="match status" value="1"/>
</dbReference>
<dbReference type="EC" id="4.1.1.23" evidence="5"/>
<dbReference type="Gene3D" id="3.20.20.70">
    <property type="entry name" value="Aldolase class I"/>
    <property type="match status" value="1"/>
</dbReference>
<dbReference type="GO" id="GO:0006207">
    <property type="term" value="P:'de novo' pyrimidine nucleobase biosynthetic process"/>
    <property type="evidence" value="ECO:0007669"/>
    <property type="project" value="InterPro"/>
</dbReference>
<feature type="active site" description="For OMPdecase activity" evidence="6">
    <location>
        <position position="62"/>
    </location>
</feature>
<dbReference type="InterPro" id="IPR014732">
    <property type="entry name" value="OMPdecase"/>
</dbReference>
<evidence type="ECO:0000313" key="9">
    <source>
        <dbReference type="EMBL" id="WYX99528.1"/>
    </source>
</evidence>
<evidence type="ECO:0000256" key="3">
    <source>
        <dbReference type="ARBA" id="ARBA00022975"/>
    </source>
</evidence>
<dbReference type="InterPro" id="IPR001754">
    <property type="entry name" value="OMPdeCOase_dom"/>
</dbReference>
<evidence type="ECO:0000313" key="10">
    <source>
        <dbReference type="Proteomes" id="UP001451606"/>
    </source>
</evidence>
<dbReference type="InterPro" id="IPR013785">
    <property type="entry name" value="Aldolase_TIM"/>
</dbReference>
<dbReference type="RefSeq" id="WP_393971502.1">
    <property type="nucleotide sequence ID" value="NZ_CP133772.1"/>
</dbReference>
<comment type="subunit">
    <text evidence="5">Homodimer.</text>
</comment>
<feature type="domain" description="Orotidine 5'-phosphate decarboxylase" evidence="8">
    <location>
        <begin position="6"/>
        <end position="206"/>
    </location>
</feature>
<keyword evidence="3 5" id="KW-0665">Pyrimidine biosynthesis</keyword>
<evidence type="ECO:0000256" key="4">
    <source>
        <dbReference type="ARBA" id="ARBA00023239"/>
    </source>
</evidence>
<evidence type="ECO:0000256" key="2">
    <source>
        <dbReference type="ARBA" id="ARBA00022793"/>
    </source>
</evidence>
<feature type="binding site" evidence="5 7">
    <location>
        <position position="115"/>
    </location>
    <ligand>
        <name>substrate</name>
    </ligand>
</feature>
<evidence type="ECO:0000256" key="7">
    <source>
        <dbReference type="PIRSR" id="PIRSR614732-2"/>
    </source>
</evidence>
<dbReference type="EMBL" id="CP133772">
    <property type="protein sequence ID" value="WYX99528.1"/>
    <property type="molecule type" value="Genomic_DNA"/>
</dbReference>
<dbReference type="InterPro" id="IPR047595">
    <property type="entry name" value="OMPdecase_arc"/>
</dbReference>
<dbReference type="Proteomes" id="UP001451606">
    <property type="component" value="Chromosome"/>
</dbReference>
<feature type="binding site" evidence="5 7">
    <location>
        <position position="12"/>
    </location>
    <ligand>
        <name>substrate</name>
    </ligand>
</feature>
<dbReference type="GeneID" id="95966784"/>
<dbReference type="HAMAP" id="MF_01200_A">
    <property type="entry name" value="OMPdecase_type1_A"/>
    <property type="match status" value="1"/>
</dbReference>
<comment type="similarity">
    <text evidence="5">Belongs to the OMP decarboxylase family. Type 1 subfamily.</text>
</comment>
<feature type="active site" description="Proton donor" evidence="5">
    <location>
        <position position="62"/>
    </location>
</feature>
<gene>
    <name evidence="5 9" type="primary">pyrF</name>
    <name evidence="9" type="ORF">OXIME_000060</name>
</gene>
<dbReference type="PANTHER" id="PTHR32119">
    <property type="entry name" value="OROTIDINE 5'-PHOSPHATE DECARBOXYLASE"/>
    <property type="match status" value="1"/>
</dbReference>
<dbReference type="NCBIfam" id="NF010386">
    <property type="entry name" value="PRK13813.1"/>
    <property type="match status" value="1"/>
</dbReference>
<sequence length="218" mass="23384">MTDNSRLIVALDLKVPDKAMELAREIHREIFAIKINWPLLMVAGVGIIRELSSYGRVICDLKIADIPNTNSLITSNVKENGGWGIITHAFTGSDSLAAVIEAAGEMKVFAVVSMSHPGSDQFINSVSMDLLEMAMKEKISGVIAPGNDLVMLRRIRNAGKGLMILSPGIGVQGGNPADAIRNGSDYVIAGRSIYNSEDPLGEVRRINSAVSSVIHRSS</sequence>
<organism evidence="9 10">
    <name type="scientific">Oxyplasma meridianum</name>
    <dbReference type="NCBI Taxonomy" id="3073602"/>
    <lineage>
        <taxon>Archaea</taxon>
        <taxon>Methanobacteriati</taxon>
        <taxon>Thermoplasmatota</taxon>
        <taxon>Thermoplasmata</taxon>
        <taxon>Thermoplasmatales</taxon>
        <taxon>Thermoplasmataceae</taxon>
        <taxon>Oxyplasma</taxon>
    </lineage>
</organism>
<dbReference type="PANTHER" id="PTHR32119:SF2">
    <property type="entry name" value="OROTIDINE 5'-PHOSPHATE DECARBOXYLASE"/>
    <property type="match status" value="1"/>
</dbReference>
<comment type="catalytic activity">
    <reaction evidence="5">
        <text>orotidine 5'-phosphate + H(+) = UMP + CO2</text>
        <dbReference type="Rhea" id="RHEA:11596"/>
        <dbReference type="ChEBI" id="CHEBI:15378"/>
        <dbReference type="ChEBI" id="CHEBI:16526"/>
        <dbReference type="ChEBI" id="CHEBI:57538"/>
        <dbReference type="ChEBI" id="CHEBI:57865"/>
        <dbReference type="EC" id="4.1.1.23"/>
    </reaction>
</comment>
<dbReference type="AlphaFoldDB" id="A0AAX4NDE0"/>
<dbReference type="InterPro" id="IPR011060">
    <property type="entry name" value="RibuloseP-bd_barrel"/>
</dbReference>
<keyword evidence="2 5" id="KW-0210">Decarboxylase</keyword>
<accession>A0AAX4NDE0</accession>
<name>A0AAX4NDE0_9ARCH</name>
<feature type="binding site" evidence="5 7">
    <location>
        <position position="190"/>
    </location>
    <ligand>
        <name>substrate</name>
    </ligand>
</feature>
<comment type="pathway">
    <text evidence="1 5">Pyrimidine metabolism; UMP biosynthesis via de novo pathway; UMP from orotate: step 2/2.</text>
</comment>
<feature type="binding site" evidence="5">
    <location>
        <begin position="60"/>
        <end position="69"/>
    </location>
    <ligand>
        <name>substrate</name>
    </ligand>
</feature>
<keyword evidence="4 5" id="KW-0456">Lyase</keyword>
<feature type="binding site" evidence="5 7">
    <location>
        <position position="191"/>
    </location>
    <ligand>
        <name>substrate</name>
    </ligand>
</feature>
<dbReference type="GO" id="GO:0005829">
    <property type="term" value="C:cytosol"/>
    <property type="evidence" value="ECO:0007669"/>
    <property type="project" value="TreeGrafter"/>
</dbReference>
<dbReference type="Pfam" id="PF00215">
    <property type="entry name" value="OMPdecase"/>
    <property type="match status" value="1"/>
</dbReference>
<comment type="function">
    <text evidence="5">Catalyzes the decarboxylation of orotidine 5'-monophosphate (OMP) to uridine 5'-monophosphate (UMP).</text>
</comment>